<gene>
    <name evidence="1" type="ORF">H6G03_04690</name>
</gene>
<keyword evidence="2" id="KW-1185">Reference proteome</keyword>
<sequence length="59" mass="6643">MSSDMGIIDLRQHSREIYITDLRTLSNSSYSKLPSRLTRLQASTATLPLVMSVKLSFVL</sequence>
<organism evidence="1 2">
    <name type="scientific">Aerosakkonema funiforme FACHB-1375</name>
    <dbReference type="NCBI Taxonomy" id="2949571"/>
    <lineage>
        <taxon>Bacteria</taxon>
        <taxon>Bacillati</taxon>
        <taxon>Cyanobacteriota</taxon>
        <taxon>Cyanophyceae</taxon>
        <taxon>Oscillatoriophycideae</taxon>
        <taxon>Aerosakkonematales</taxon>
        <taxon>Aerosakkonemataceae</taxon>
        <taxon>Aerosakkonema</taxon>
    </lineage>
</organism>
<proteinExistence type="predicted"/>
<evidence type="ECO:0000313" key="2">
    <source>
        <dbReference type="Proteomes" id="UP000641646"/>
    </source>
</evidence>
<protein>
    <submittedName>
        <fullName evidence="1">Uncharacterized protein</fullName>
    </submittedName>
</protein>
<reference evidence="1" key="2">
    <citation type="submission" date="2020-08" db="EMBL/GenBank/DDBJ databases">
        <authorList>
            <person name="Chen M."/>
            <person name="Teng W."/>
            <person name="Zhao L."/>
            <person name="Hu C."/>
            <person name="Zhou Y."/>
            <person name="Han B."/>
            <person name="Song L."/>
            <person name="Shu W."/>
        </authorList>
    </citation>
    <scope>NUCLEOTIDE SEQUENCE</scope>
    <source>
        <strain evidence="1">FACHB-1375</strain>
    </source>
</reference>
<reference evidence="1" key="1">
    <citation type="journal article" date="2015" name="ISME J.">
        <title>Draft Genome Sequence of Streptomyces incarnatus NRRL8089, which Produces the Nucleoside Antibiotic Sinefungin.</title>
        <authorList>
            <person name="Oshima K."/>
            <person name="Hattori M."/>
            <person name="Shimizu H."/>
            <person name="Fukuda K."/>
            <person name="Nemoto M."/>
            <person name="Inagaki K."/>
            <person name="Tamura T."/>
        </authorList>
    </citation>
    <scope>NUCLEOTIDE SEQUENCE</scope>
    <source>
        <strain evidence="1">FACHB-1375</strain>
    </source>
</reference>
<dbReference type="AlphaFoldDB" id="A0A926ZH13"/>
<evidence type="ECO:0000313" key="1">
    <source>
        <dbReference type="EMBL" id="MBD2180411.1"/>
    </source>
</evidence>
<comment type="caution">
    <text evidence="1">The sequence shown here is derived from an EMBL/GenBank/DDBJ whole genome shotgun (WGS) entry which is preliminary data.</text>
</comment>
<dbReference type="EMBL" id="JACJPW010000008">
    <property type="protein sequence ID" value="MBD2180411.1"/>
    <property type="molecule type" value="Genomic_DNA"/>
</dbReference>
<name>A0A926ZH13_9CYAN</name>
<accession>A0A926ZH13</accession>
<dbReference type="RefSeq" id="WP_190462583.1">
    <property type="nucleotide sequence ID" value="NZ_JACJPW010000008.1"/>
</dbReference>
<dbReference type="Proteomes" id="UP000641646">
    <property type="component" value="Unassembled WGS sequence"/>
</dbReference>